<keyword evidence="2" id="KW-0521">NADP</keyword>
<keyword evidence="6" id="KW-1185">Reference proteome</keyword>
<dbReference type="Gene3D" id="3.40.50.720">
    <property type="entry name" value="NAD(P)-binding Rossmann-like Domain"/>
    <property type="match status" value="1"/>
</dbReference>
<dbReference type="PANTHER" id="PTHR43618">
    <property type="entry name" value="7-ALPHA-HYDROXYSTEROID DEHYDROGENASE"/>
    <property type="match status" value="1"/>
</dbReference>
<comment type="caution">
    <text evidence="5">The sequence shown here is derived from an EMBL/GenBank/DDBJ whole genome shotgun (WGS) entry which is preliminary data.</text>
</comment>
<organism evidence="5 6">
    <name type="scientific">Pseudoteredinibacter isoporae</name>
    <dbReference type="NCBI Taxonomy" id="570281"/>
    <lineage>
        <taxon>Bacteria</taxon>
        <taxon>Pseudomonadati</taxon>
        <taxon>Pseudomonadota</taxon>
        <taxon>Gammaproteobacteria</taxon>
        <taxon>Cellvibrionales</taxon>
        <taxon>Cellvibrionaceae</taxon>
        <taxon>Pseudoteredinibacter</taxon>
    </lineage>
</organism>
<dbReference type="InterPro" id="IPR052178">
    <property type="entry name" value="Sec_Metab_Biosynth_SDR"/>
</dbReference>
<name>A0A7X0MV31_9GAMM</name>
<dbReference type="Pfam" id="PF00106">
    <property type="entry name" value="adh_short"/>
    <property type="match status" value="1"/>
</dbReference>
<evidence type="ECO:0000256" key="2">
    <source>
        <dbReference type="ARBA" id="ARBA00022857"/>
    </source>
</evidence>
<evidence type="ECO:0000256" key="1">
    <source>
        <dbReference type="ARBA" id="ARBA00006484"/>
    </source>
</evidence>
<dbReference type="FunFam" id="3.40.50.720:FF:000084">
    <property type="entry name" value="Short-chain dehydrogenase reductase"/>
    <property type="match status" value="1"/>
</dbReference>
<dbReference type="GO" id="GO:0008678">
    <property type="term" value="F:2-deoxy-D-gluconate 3-dehydrogenase activity"/>
    <property type="evidence" value="ECO:0007669"/>
    <property type="project" value="UniProtKB-EC"/>
</dbReference>
<dbReference type="InterPro" id="IPR036291">
    <property type="entry name" value="NAD(P)-bd_dom_sf"/>
</dbReference>
<keyword evidence="3 5" id="KW-0560">Oxidoreductase</keyword>
<dbReference type="PRINTS" id="PR00081">
    <property type="entry name" value="GDHRDH"/>
</dbReference>
<reference evidence="5 6" key="1">
    <citation type="submission" date="2020-08" db="EMBL/GenBank/DDBJ databases">
        <title>Genomic Encyclopedia of Type Strains, Phase IV (KMG-IV): sequencing the most valuable type-strain genomes for metagenomic binning, comparative biology and taxonomic classification.</title>
        <authorList>
            <person name="Goeker M."/>
        </authorList>
    </citation>
    <scope>NUCLEOTIDE SEQUENCE [LARGE SCALE GENOMIC DNA]</scope>
    <source>
        <strain evidence="5 6">DSM 22368</strain>
    </source>
</reference>
<dbReference type="EC" id="1.1.1.125" evidence="5"/>
<sequence length="257" mass="27255">MQALFDLQGKVAIVTGGSRGIGAMIAQGFVAAGAKTYITARKKAELEATAEELSKQGECIAISSDLSTMEGIEQFVADIQARESQVDILVNNAGATWGQGIDEFTEQGWDRVMDLNTKSIFFLSQKLLPLLRQGASAEDRSRIINIASINGLTNPNMDNYSYSASKAAVIHLTRHMAARLIKDDILVNGIAPGFFPSKMTAFILDHDEQAAAASVPAGRIGTPEDAAGTAIYLSSRASAFVNGHTIVLDGGQVANAH</sequence>
<gene>
    <name evidence="5" type="ORF">HNR48_000928</name>
</gene>
<dbReference type="PANTHER" id="PTHR43618:SF8">
    <property type="entry name" value="7ALPHA-HYDROXYSTEROID DEHYDROGENASE"/>
    <property type="match status" value="1"/>
</dbReference>
<dbReference type="InParanoid" id="A0A7X0MV31"/>
<protein>
    <submittedName>
        <fullName evidence="5">2-deoxy-D-gluconate 3-dehydrogenase</fullName>
        <ecNumber evidence="5">1.1.1.125</ecNumber>
    </submittedName>
</protein>
<dbReference type="AlphaFoldDB" id="A0A7X0MV31"/>
<dbReference type="Proteomes" id="UP000528457">
    <property type="component" value="Unassembled WGS sequence"/>
</dbReference>
<evidence type="ECO:0000256" key="4">
    <source>
        <dbReference type="RuleBase" id="RU000363"/>
    </source>
</evidence>
<evidence type="ECO:0000256" key="3">
    <source>
        <dbReference type="ARBA" id="ARBA00023002"/>
    </source>
</evidence>
<accession>A0A7X0MV31</accession>
<dbReference type="PROSITE" id="PS00061">
    <property type="entry name" value="ADH_SHORT"/>
    <property type="match status" value="1"/>
</dbReference>
<dbReference type="GO" id="GO:0005829">
    <property type="term" value="C:cytosol"/>
    <property type="evidence" value="ECO:0007669"/>
    <property type="project" value="TreeGrafter"/>
</dbReference>
<evidence type="ECO:0000313" key="6">
    <source>
        <dbReference type="Proteomes" id="UP000528457"/>
    </source>
</evidence>
<comment type="similarity">
    <text evidence="1 4">Belongs to the short-chain dehydrogenases/reductases (SDR) family.</text>
</comment>
<dbReference type="SUPFAM" id="SSF51735">
    <property type="entry name" value="NAD(P)-binding Rossmann-fold domains"/>
    <property type="match status" value="1"/>
</dbReference>
<dbReference type="GO" id="GO:0008709">
    <property type="term" value="F:cholate 7-alpha-dehydrogenase (NAD+) activity"/>
    <property type="evidence" value="ECO:0007669"/>
    <property type="project" value="TreeGrafter"/>
</dbReference>
<dbReference type="InterPro" id="IPR020904">
    <property type="entry name" value="Sc_DH/Rdtase_CS"/>
</dbReference>
<evidence type="ECO:0000313" key="5">
    <source>
        <dbReference type="EMBL" id="MBB6520650.1"/>
    </source>
</evidence>
<dbReference type="PRINTS" id="PR00080">
    <property type="entry name" value="SDRFAMILY"/>
</dbReference>
<dbReference type="EMBL" id="JACHHT010000001">
    <property type="protein sequence ID" value="MBB6520650.1"/>
    <property type="molecule type" value="Genomic_DNA"/>
</dbReference>
<dbReference type="RefSeq" id="WP_166850623.1">
    <property type="nucleotide sequence ID" value="NZ_JAAONY010000001.1"/>
</dbReference>
<proteinExistence type="inferred from homology"/>
<dbReference type="InterPro" id="IPR002347">
    <property type="entry name" value="SDR_fam"/>
</dbReference>